<evidence type="ECO:0000313" key="2">
    <source>
        <dbReference type="EMBL" id="MDD1794324.1"/>
    </source>
</evidence>
<reference evidence="2" key="1">
    <citation type="submission" date="2021-12" db="EMBL/GenBank/DDBJ databases">
        <title>Enterovibrio ZSDZ35 sp. nov. and Enterovibrio ZSDZ42 sp. nov., isolated from coastal seawater in Qingdao.</title>
        <authorList>
            <person name="Zhang P."/>
        </authorList>
    </citation>
    <scope>NUCLEOTIDE SEQUENCE</scope>
    <source>
        <strain evidence="2">ZSDZ42</strain>
    </source>
</reference>
<organism evidence="2 3">
    <name type="scientific">Enterovibrio gelatinilyticus</name>
    <dbReference type="NCBI Taxonomy" id="2899819"/>
    <lineage>
        <taxon>Bacteria</taxon>
        <taxon>Pseudomonadati</taxon>
        <taxon>Pseudomonadota</taxon>
        <taxon>Gammaproteobacteria</taxon>
        <taxon>Vibrionales</taxon>
        <taxon>Vibrionaceae</taxon>
        <taxon>Enterovibrio</taxon>
    </lineage>
</organism>
<feature type="signal peptide" evidence="1">
    <location>
        <begin position="1"/>
        <end position="20"/>
    </location>
</feature>
<evidence type="ECO:0000313" key="3">
    <source>
        <dbReference type="Proteomes" id="UP001149400"/>
    </source>
</evidence>
<sequence>MRFSTLALLTSALTACTTSAATTWNDYLQENVLASRQAFETKLTQCTEGQPPLKKIEAPWFAKLSNAEKYAAAVYLNTLLTRRCVGETEGTYSRDLFAYAAEFGKNDNFTAWEDYQRVYRADDTLFETLNVQPVLDYFDANTELNSFKILPFLEQYQNPFYIE</sequence>
<accession>A0ABT5R2T8</accession>
<feature type="chain" id="PRO_5047491665" description="Lipoprotein" evidence="1">
    <location>
        <begin position="21"/>
        <end position="163"/>
    </location>
</feature>
<dbReference type="PROSITE" id="PS51257">
    <property type="entry name" value="PROKAR_LIPOPROTEIN"/>
    <property type="match status" value="1"/>
</dbReference>
<keyword evidence="3" id="KW-1185">Reference proteome</keyword>
<dbReference type="EMBL" id="JAJUBC010000016">
    <property type="protein sequence ID" value="MDD1794324.1"/>
    <property type="molecule type" value="Genomic_DNA"/>
</dbReference>
<evidence type="ECO:0000256" key="1">
    <source>
        <dbReference type="SAM" id="SignalP"/>
    </source>
</evidence>
<comment type="caution">
    <text evidence="2">The sequence shown here is derived from an EMBL/GenBank/DDBJ whole genome shotgun (WGS) entry which is preliminary data.</text>
</comment>
<proteinExistence type="predicted"/>
<dbReference type="RefSeq" id="WP_274165155.1">
    <property type="nucleotide sequence ID" value="NZ_JAJUBC010000016.1"/>
</dbReference>
<evidence type="ECO:0008006" key="4">
    <source>
        <dbReference type="Google" id="ProtNLM"/>
    </source>
</evidence>
<keyword evidence="1" id="KW-0732">Signal</keyword>
<protein>
    <recommendedName>
        <fullName evidence="4">Lipoprotein</fullName>
    </recommendedName>
</protein>
<gene>
    <name evidence="2" type="ORF">LRP50_14380</name>
</gene>
<name>A0ABT5R2T8_9GAMM</name>
<dbReference type="Proteomes" id="UP001149400">
    <property type="component" value="Unassembled WGS sequence"/>
</dbReference>